<evidence type="ECO:0000313" key="8">
    <source>
        <dbReference type="EMBL" id="SUQ25943.1"/>
    </source>
</evidence>
<organism evidence="8 9">
    <name type="scientific">Fibrobacter succinogenes</name>
    <name type="common">Bacteroides succinogenes</name>
    <dbReference type="NCBI Taxonomy" id="833"/>
    <lineage>
        <taxon>Bacteria</taxon>
        <taxon>Pseudomonadati</taxon>
        <taxon>Fibrobacterota</taxon>
        <taxon>Fibrobacteria</taxon>
        <taxon>Fibrobacterales</taxon>
        <taxon>Fibrobacteraceae</taxon>
        <taxon>Fibrobacter</taxon>
    </lineage>
</organism>
<protein>
    <recommendedName>
        <fullName evidence="6">Ribosomal RNA small subunit methyltransferase I</fullName>
        <ecNumber evidence="6">2.1.1.198</ecNumber>
    </recommendedName>
    <alternativeName>
        <fullName evidence="6">16S rRNA 2'-O-ribose C1402 methyltransferase</fullName>
    </alternativeName>
    <alternativeName>
        <fullName evidence="6">rRNA (cytidine-2'-O-)-methyltransferase RsmI</fullName>
    </alternativeName>
</protein>
<dbReference type="Gene3D" id="3.30.950.10">
    <property type="entry name" value="Methyltransferase, Cobalt-precorrin-4 Transmethylase, Domain 2"/>
    <property type="match status" value="1"/>
</dbReference>
<keyword evidence="1 6" id="KW-0963">Cytoplasm</keyword>
<accession>A0A380S8I7</accession>
<feature type="domain" description="Tetrapyrrole methylase" evidence="7">
    <location>
        <begin position="3"/>
        <end position="201"/>
    </location>
</feature>
<dbReference type="PANTHER" id="PTHR46111">
    <property type="entry name" value="RIBOSOMAL RNA SMALL SUBUNIT METHYLTRANSFERASE I"/>
    <property type="match status" value="1"/>
</dbReference>
<dbReference type="NCBIfam" id="TIGR00096">
    <property type="entry name" value="16S rRNA (cytidine(1402)-2'-O)-methyltransferase"/>
    <property type="match status" value="1"/>
</dbReference>
<comment type="similarity">
    <text evidence="6">Belongs to the methyltransferase superfamily. RsmI family.</text>
</comment>
<dbReference type="GO" id="GO:0005737">
    <property type="term" value="C:cytoplasm"/>
    <property type="evidence" value="ECO:0007669"/>
    <property type="project" value="UniProtKB-SubCell"/>
</dbReference>
<dbReference type="InterPro" id="IPR000878">
    <property type="entry name" value="4pyrrol_Mease"/>
</dbReference>
<dbReference type="AlphaFoldDB" id="A0A380S8I7"/>
<evidence type="ECO:0000256" key="4">
    <source>
        <dbReference type="ARBA" id="ARBA00022679"/>
    </source>
</evidence>
<evidence type="ECO:0000256" key="1">
    <source>
        <dbReference type="ARBA" id="ARBA00022490"/>
    </source>
</evidence>
<dbReference type="GO" id="GO:0070677">
    <property type="term" value="F:rRNA (cytosine-2'-O-)-methyltransferase activity"/>
    <property type="evidence" value="ECO:0007669"/>
    <property type="project" value="UniProtKB-UniRule"/>
</dbReference>
<comment type="catalytic activity">
    <reaction evidence="6">
        <text>cytidine(1402) in 16S rRNA + S-adenosyl-L-methionine = 2'-O-methylcytidine(1402) in 16S rRNA + S-adenosyl-L-homocysteine + H(+)</text>
        <dbReference type="Rhea" id="RHEA:42924"/>
        <dbReference type="Rhea" id="RHEA-COMP:10285"/>
        <dbReference type="Rhea" id="RHEA-COMP:10286"/>
        <dbReference type="ChEBI" id="CHEBI:15378"/>
        <dbReference type="ChEBI" id="CHEBI:57856"/>
        <dbReference type="ChEBI" id="CHEBI:59789"/>
        <dbReference type="ChEBI" id="CHEBI:74495"/>
        <dbReference type="ChEBI" id="CHEBI:82748"/>
        <dbReference type="EC" id="2.1.1.198"/>
    </reaction>
</comment>
<dbReference type="Pfam" id="PF00590">
    <property type="entry name" value="TP_methylase"/>
    <property type="match status" value="1"/>
</dbReference>
<dbReference type="EMBL" id="UHJL01000005">
    <property type="protein sequence ID" value="SUQ25943.1"/>
    <property type="molecule type" value="Genomic_DNA"/>
</dbReference>
<dbReference type="CDD" id="cd11648">
    <property type="entry name" value="RsmI"/>
    <property type="match status" value="1"/>
</dbReference>
<keyword evidence="3 6" id="KW-0489">Methyltransferase</keyword>
<gene>
    <name evidence="6" type="primary">rsmI</name>
    <name evidence="8" type="ORF">SAMN05661053_2746</name>
</gene>
<comment type="subcellular location">
    <subcellularLocation>
        <location evidence="6">Cytoplasm</location>
    </subcellularLocation>
</comment>
<keyword evidence="4 6" id="KW-0808">Transferase</keyword>
<evidence type="ECO:0000256" key="2">
    <source>
        <dbReference type="ARBA" id="ARBA00022552"/>
    </source>
</evidence>
<dbReference type="OMA" id="PVVFYES"/>
<keyword evidence="5 6" id="KW-0949">S-adenosyl-L-methionine</keyword>
<evidence type="ECO:0000256" key="5">
    <source>
        <dbReference type="ARBA" id="ARBA00022691"/>
    </source>
</evidence>
<reference evidence="8 9" key="1">
    <citation type="submission" date="2017-08" db="EMBL/GenBank/DDBJ databases">
        <authorList>
            <person name="de Groot N.N."/>
        </authorList>
    </citation>
    <scope>NUCLEOTIDE SEQUENCE [LARGE SCALE GENOMIC DNA]</scope>
    <source>
        <strain evidence="8 9">HM2</strain>
    </source>
</reference>
<dbReference type="HAMAP" id="MF_01877">
    <property type="entry name" value="16SrRNA_methyltr_I"/>
    <property type="match status" value="1"/>
</dbReference>
<dbReference type="InterPro" id="IPR014777">
    <property type="entry name" value="4pyrrole_Mease_sub1"/>
</dbReference>
<evidence type="ECO:0000256" key="6">
    <source>
        <dbReference type="HAMAP-Rule" id="MF_01877"/>
    </source>
</evidence>
<dbReference type="Gene3D" id="3.40.1010.10">
    <property type="entry name" value="Cobalt-precorrin-4 Transmethylase, Domain 1"/>
    <property type="match status" value="1"/>
</dbReference>
<dbReference type="SUPFAM" id="SSF53790">
    <property type="entry name" value="Tetrapyrrole methylase"/>
    <property type="match status" value="1"/>
</dbReference>
<sequence>MHTLYIVATPIGNMEDITYRAVRILKEVPLVLAEDTRHSRILFDNYGITTPMEAYHDFNKEKVTPKYVDFLKNTGDIALVSDAGTPGVADPAFNLVRECVREGIDVRAIPGPCAMITALVSCGMPTDHFTFQYFSPKKSAQRIHLLEKLKDEEATQIFYASPHNIDKFVEEIKLVFGDIKIALMRELTKKFEEHLIGTPTEISAHFKSHPPKGEFVLVFNPQDKSGL</sequence>
<dbReference type="PIRSF" id="PIRSF005917">
    <property type="entry name" value="MTase_YraL"/>
    <property type="match status" value="1"/>
</dbReference>
<name>A0A380S8I7_FIBSU</name>
<dbReference type="RefSeq" id="WP_014546905.1">
    <property type="nucleotide sequence ID" value="NZ_UHJL01000005.1"/>
</dbReference>
<evidence type="ECO:0000259" key="7">
    <source>
        <dbReference type="Pfam" id="PF00590"/>
    </source>
</evidence>
<dbReference type="InterPro" id="IPR008189">
    <property type="entry name" value="rRNA_ssu_MeTfrase_I"/>
</dbReference>
<dbReference type="PANTHER" id="PTHR46111:SF1">
    <property type="entry name" value="RIBOSOMAL RNA SMALL SUBUNIT METHYLTRANSFERASE I"/>
    <property type="match status" value="1"/>
</dbReference>
<evidence type="ECO:0000256" key="3">
    <source>
        <dbReference type="ARBA" id="ARBA00022603"/>
    </source>
</evidence>
<dbReference type="InterPro" id="IPR035996">
    <property type="entry name" value="4pyrrol_Methylase_sf"/>
</dbReference>
<dbReference type="Proteomes" id="UP000255423">
    <property type="component" value="Unassembled WGS sequence"/>
</dbReference>
<dbReference type="InterPro" id="IPR014776">
    <property type="entry name" value="4pyrrole_Mease_sub2"/>
</dbReference>
<keyword evidence="2 6" id="KW-0698">rRNA processing</keyword>
<evidence type="ECO:0000313" key="9">
    <source>
        <dbReference type="Proteomes" id="UP000255423"/>
    </source>
</evidence>
<dbReference type="EC" id="2.1.1.198" evidence="6"/>
<proteinExistence type="inferred from homology"/>
<comment type="function">
    <text evidence="6">Catalyzes the 2'-O-methylation of the ribose of cytidine 1402 (C1402) in 16S rRNA.</text>
</comment>